<dbReference type="OrthoDB" id="652634at2"/>
<gene>
    <name evidence="2" type="ORF">EFK50_04865</name>
</gene>
<keyword evidence="2" id="KW-0378">Hydrolase</keyword>
<dbReference type="Pfam" id="PF20408">
    <property type="entry name" value="Abhydrolase_11"/>
    <property type="match status" value="1"/>
</dbReference>
<accession>A0A3N0CQV3</accession>
<dbReference type="InterPro" id="IPR046879">
    <property type="entry name" value="KANL3/Tex30_Abhydrolase"/>
</dbReference>
<dbReference type="Proteomes" id="UP000267128">
    <property type="component" value="Unassembled WGS sequence"/>
</dbReference>
<dbReference type="InterPro" id="IPR029058">
    <property type="entry name" value="AB_hydrolase_fold"/>
</dbReference>
<name>A0A3N0CQV3_9ACTN</name>
<keyword evidence="3" id="KW-1185">Reference proteome</keyword>
<feature type="domain" description="KANL3/Tex30 alpha/beta hydrolase-like" evidence="1">
    <location>
        <begin position="27"/>
        <end position="204"/>
    </location>
</feature>
<evidence type="ECO:0000259" key="1">
    <source>
        <dbReference type="Pfam" id="PF20408"/>
    </source>
</evidence>
<reference evidence="2 3" key="1">
    <citation type="submission" date="2018-11" db="EMBL/GenBank/DDBJ databases">
        <authorList>
            <person name="Li F."/>
        </authorList>
    </citation>
    <scope>NUCLEOTIDE SEQUENCE [LARGE SCALE GENOMIC DNA]</scope>
    <source>
        <strain evidence="2 3">Gsoil 097</strain>
    </source>
</reference>
<sequence>MTAAEKLVPTPQGAARVVVRRARRPVASLVLTHGAGGGIDAADLTRIAADLPAQGISVSLVEMPWRVLGKRLAPRPALIDEAYLAVLGGLRFRTPFVLGGRSAGARSACRIGASVGAAGVLALSFPLHPPGKPEKSRLPELAGAGVPTLVVQGGHDPFGRPEEFPDDVELAVVPTADHSFKVPKSAPLSQADALAIVAEATLEWLVRDIVGNPTG</sequence>
<dbReference type="PANTHER" id="PTHR13136:SF11">
    <property type="entry name" value="TESTIS-EXPRESSED PROTEIN 30"/>
    <property type="match status" value="1"/>
</dbReference>
<dbReference type="AlphaFoldDB" id="A0A3N0CQV3"/>
<evidence type="ECO:0000313" key="3">
    <source>
        <dbReference type="Proteomes" id="UP000267128"/>
    </source>
</evidence>
<evidence type="ECO:0000313" key="2">
    <source>
        <dbReference type="EMBL" id="RNL65293.1"/>
    </source>
</evidence>
<dbReference type="SUPFAM" id="SSF53474">
    <property type="entry name" value="alpha/beta-Hydrolases"/>
    <property type="match status" value="1"/>
</dbReference>
<dbReference type="Gene3D" id="3.40.50.1820">
    <property type="entry name" value="alpha/beta hydrolase"/>
    <property type="match status" value="1"/>
</dbReference>
<protein>
    <submittedName>
        <fullName evidence="2">Hydrolase</fullName>
    </submittedName>
</protein>
<proteinExistence type="predicted"/>
<comment type="caution">
    <text evidence="2">The sequence shown here is derived from an EMBL/GenBank/DDBJ whole genome shotgun (WGS) entry which is preliminary data.</text>
</comment>
<dbReference type="PANTHER" id="PTHR13136">
    <property type="entry name" value="TESTIS DEVELOPMENT PROTEIN PRTD"/>
    <property type="match status" value="1"/>
</dbReference>
<dbReference type="GO" id="GO:0016787">
    <property type="term" value="F:hydrolase activity"/>
    <property type="evidence" value="ECO:0007669"/>
    <property type="project" value="UniProtKB-KW"/>
</dbReference>
<dbReference type="RefSeq" id="WP_123226396.1">
    <property type="nucleotide sequence ID" value="NZ_RJSE01000003.1"/>
</dbReference>
<organism evidence="2 3">
    <name type="scientific">Nocardioides marmoriginsengisoli</name>
    <dbReference type="NCBI Taxonomy" id="661483"/>
    <lineage>
        <taxon>Bacteria</taxon>
        <taxon>Bacillati</taxon>
        <taxon>Actinomycetota</taxon>
        <taxon>Actinomycetes</taxon>
        <taxon>Propionibacteriales</taxon>
        <taxon>Nocardioidaceae</taxon>
        <taxon>Nocardioides</taxon>
    </lineage>
</organism>
<dbReference type="EMBL" id="RJSE01000003">
    <property type="protein sequence ID" value="RNL65293.1"/>
    <property type="molecule type" value="Genomic_DNA"/>
</dbReference>
<dbReference type="InterPro" id="IPR026555">
    <property type="entry name" value="NSL3/Tex30"/>
</dbReference>